<dbReference type="GO" id="GO:0019253">
    <property type="term" value="P:reductive pentose-phosphate cycle"/>
    <property type="evidence" value="ECO:0007669"/>
    <property type="project" value="UniProtKB-KW"/>
</dbReference>
<sequence length="329" mass="36671">MPDKAMAIQRAAWADDQVALRPVMLSIAGDSAAGKTTLTKGLVEALGKENVTAVCVDDYHRYDREERRNLPFTPLNPKCNYIEIMEQHLQLLANGQPILKPKYDHSTGTFGRPEYVEPRRFVIIEGLLPLHTKLGEACADVSVYLDPPEPIRVAWKIARDSSKRGYSREQVLAELERRETESVEFIRPQRAKADIVVRFGSLKQTADGHGHDHDEPDGEPTLSAMLLLRPTVSHPDLSSVLTDENRRAIHLKLIRDDDGKPVDALHIHGHAPPALTRQVEEALWRGLGFGDDAVLPSGIGSIEGVRNEPLAVTQLILVYHLLQLAAERR</sequence>
<keyword evidence="8" id="KW-0418">Kinase</keyword>
<evidence type="ECO:0000256" key="2">
    <source>
        <dbReference type="ARBA" id="ARBA00009719"/>
    </source>
</evidence>
<dbReference type="Pfam" id="PF00485">
    <property type="entry name" value="PRK"/>
    <property type="match status" value="1"/>
</dbReference>
<accession>A0A2W5ZD25</accession>
<dbReference type="EMBL" id="QHBU01000038">
    <property type="protein sequence ID" value="PZR83339.1"/>
    <property type="molecule type" value="Genomic_DNA"/>
</dbReference>
<dbReference type="Proteomes" id="UP000248724">
    <property type="component" value="Unassembled WGS sequence"/>
</dbReference>
<comment type="similarity">
    <text evidence="2 11">Belongs to the phosphoribulokinase family.</text>
</comment>
<protein>
    <recommendedName>
        <fullName evidence="3 11">Phosphoribulokinase</fullName>
        <ecNumber evidence="3 11">2.7.1.19</ecNumber>
    </recommendedName>
</protein>
<reference evidence="13 14" key="1">
    <citation type="journal article" date="2017" name="Nature">
        <title>Atmospheric trace gases support primary production in Antarctic desert surface soil.</title>
        <authorList>
            <person name="Ji M."/>
            <person name="Greening C."/>
            <person name="Vanwonterghem I."/>
            <person name="Carere C.R."/>
            <person name="Bay S.K."/>
            <person name="Steen J.A."/>
            <person name="Montgomery K."/>
            <person name="Lines T."/>
            <person name="Beardall J."/>
            <person name="van Dorst J."/>
            <person name="Snape I."/>
            <person name="Stott M.B."/>
            <person name="Hugenholtz P."/>
            <person name="Ferrari B.C."/>
        </authorList>
    </citation>
    <scope>NUCLEOTIDE SEQUENCE [LARGE SCALE GENOMIC DNA]</scope>
    <source>
        <strain evidence="13">RRmetagenome_bin12</strain>
    </source>
</reference>
<keyword evidence="7" id="KW-0547">Nucleotide-binding</keyword>
<evidence type="ECO:0000256" key="3">
    <source>
        <dbReference type="ARBA" id="ARBA00012042"/>
    </source>
</evidence>
<dbReference type="PANTHER" id="PTHR10285">
    <property type="entry name" value="URIDINE KINASE"/>
    <property type="match status" value="1"/>
</dbReference>
<evidence type="ECO:0000256" key="4">
    <source>
        <dbReference type="ARBA" id="ARBA00022531"/>
    </source>
</evidence>
<evidence type="ECO:0000313" key="14">
    <source>
        <dbReference type="Proteomes" id="UP000248724"/>
    </source>
</evidence>
<name>A0A2W5ZD25_9BACT</name>
<dbReference type="NCBIfam" id="NF005655">
    <property type="entry name" value="PRK07429.1"/>
    <property type="match status" value="1"/>
</dbReference>
<keyword evidence="4" id="KW-0602">Photosynthesis</keyword>
<proteinExistence type="inferred from homology"/>
<evidence type="ECO:0000256" key="7">
    <source>
        <dbReference type="ARBA" id="ARBA00022741"/>
    </source>
</evidence>
<keyword evidence="9" id="KW-0067">ATP-binding</keyword>
<dbReference type="Gene3D" id="3.40.50.300">
    <property type="entry name" value="P-loop containing nucleotide triphosphate hydrolases"/>
    <property type="match status" value="1"/>
</dbReference>
<comment type="pathway">
    <text evidence="1">Carbohydrate biosynthesis; Calvin cycle.</text>
</comment>
<keyword evidence="5" id="KW-0113">Calvin cycle</keyword>
<feature type="domain" description="Phosphoribulokinase/uridine kinase" evidence="12">
    <location>
        <begin position="25"/>
        <end position="205"/>
    </location>
</feature>
<dbReference type="SUPFAM" id="SSF52540">
    <property type="entry name" value="P-loop containing nucleoside triphosphate hydrolases"/>
    <property type="match status" value="1"/>
</dbReference>
<evidence type="ECO:0000256" key="10">
    <source>
        <dbReference type="ARBA" id="ARBA00047663"/>
    </source>
</evidence>
<evidence type="ECO:0000256" key="6">
    <source>
        <dbReference type="ARBA" id="ARBA00022679"/>
    </source>
</evidence>
<dbReference type="InterPro" id="IPR006082">
    <property type="entry name" value="PRK"/>
</dbReference>
<evidence type="ECO:0000313" key="13">
    <source>
        <dbReference type="EMBL" id="PZR83339.1"/>
    </source>
</evidence>
<keyword evidence="6" id="KW-0808">Transferase</keyword>
<evidence type="ECO:0000256" key="5">
    <source>
        <dbReference type="ARBA" id="ARBA00022567"/>
    </source>
</evidence>
<dbReference type="AlphaFoldDB" id="A0A2W5ZD25"/>
<dbReference type="PROSITE" id="PS00567">
    <property type="entry name" value="PHOSPHORIBULOKINASE"/>
    <property type="match status" value="1"/>
</dbReference>
<evidence type="ECO:0000256" key="8">
    <source>
        <dbReference type="ARBA" id="ARBA00022777"/>
    </source>
</evidence>
<comment type="caution">
    <text evidence="13">The sequence shown here is derived from an EMBL/GenBank/DDBJ whole genome shotgun (WGS) entry which is preliminary data.</text>
</comment>
<dbReference type="EC" id="2.7.1.19" evidence="3 11"/>
<evidence type="ECO:0000259" key="12">
    <source>
        <dbReference type="Pfam" id="PF00485"/>
    </source>
</evidence>
<dbReference type="GO" id="GO:0008974">
    <property type="term" value="F:phosphoribulokinase activity"/>
    <property type="evidence" value="ECO:0007669"/>
    <property type="project" value="UniProtKB-EC"/>
</dbReference>
<dbReference type="InterPro" id="IPR006083">
    <property type="entry name" value="PRK/URK"/>
</dbReference>
<organism evidence="13 14">
    <name type="scientific">Candidatus Aeolococcus gillhamiae</name>
    <dbReference type="NCBI Taxonomy" id="3127015"/>
    <lineage>
        <taxon>Bacteria</taxon>
        <taxon>Bacillati</taxon>
        <taxon>Candidatus Dormiibacterota</taxon>
        <taxon>Candidatus Dormibacteria</taxon>
        <taxon>Candidatus Aeolococcales</taxon>
        <taxon>Candidatus Aeolococcaceae</taxon>
        <taxon>Candidatus Aeolococcus</taxon>
    </lineage>
</organism>
<dbReference type="GO" id="GO:0005524">
    <property type="term" value="F:ATP binding"/>
    <property type="evidence" value="ECO:0007669"/>
    <property type="project" value="UniProtKB-KW"/>
</dbReference>
<gene>
    <name evidence="13" type="ORF">DLM65_02195</name>
</gene>
<dbReference type="PRINTS" id="PR00478">
    <property type="entry name" value="PHRIBLKINASE"/>
</dbReference>
<evidence type="ECO:0000256" key="9">
    <source>
        <dbReference type="ARBA" id="ARBA00022840"/>
    </source>
</evidence>
<evidence type="ECO:0000256" key="1">
    <source>
        <dbReference type="ARBA" id="ARBA00005215"/>
    </source>
</evidence>
<dbReference type="InterPro" id="IPR027417">
    <property type="entry name" value="P-loop_NTPase"/>
</dbReference>
<comment type="catalytic activity">
    <reaction evidence="10 11">
        <text>D-ribulose 5-phosphate + ATP = D-ribulose 1,5-bisphosphate + ADP + H(+)</text>
        <dbReference type="Rhea" id="RHEA:19365"/>
        <dbReference type="ChEBI" id="CHEBI:15378"/>
        <dbReference type="ChEBI" id="CHEBI:30616"/>
        <dbReference type="ChEBI" id="CHEBI:57870"/>
        <dbReference type="ChEBI" id="CHEBI:58121"/>
        <dbReference type="ChEBI" id="CHEBI:456216"/>
        <dbReference type="EC" id="2.7.1.19"/>
    </reaction>
</comment>
<evidence type="ECO:0000256" key="11">
    <source>
        <dbReference type="RuleBase" id="RU004082"/>
    </source>
</evidence>